<keyword evidence="13" id="KW-1185">Reference proteome</keyword>
<sequence length="376" mass="39747">MALQPHKRRGGPEPEFELSEGSAPLVVAGRGSRRRGAGGSAHPRRSAAAPFASVTMQSGSGSHGAQAVSAFVVASAVESPKLNLEGVPQWRITAGNLAAGATAGCSVEAALYPIDTIKTRLQAMRSGGGLSALLKAGGGRSLYAGIWGNLVGVAPASAIFMAVYEPTKQFVMRQVGEQQQFLGPLAGGVAAGLASSLVRVPTEVVKTRMQTGEFTHAFTALKTIIATEGRRGIFAGYGSFLLRDLPFDAIEFVSYEVFKSSYKRLVLKDSRDLNPGEHSLFGAVAGAFTGLVTTPLDVLKTRMMLDGAKGQYKNVFDCASKIMKEEGASAMLRGWQPRVMWIGIGGSVFFTVLEAAKRFYAPKPEPKPCCSGKKKE</sequence>
<dbReference type="SUPFAM" id="SSF103506">
    <property type="entry name" value="Mitochondrial carrier"/>
    <property type="match status" value="1"/>
</dbReference>
<evidence type="ECO:0000313" key="13">
    <source>
        <dbReference type="Proteomes" id="UP000239899"/>
    </source>
</evidence>
<dbReference type="Proteomes" id="UP000239899">
    <property type="component" value="Unassembled WGS sequence"/>
</dbReference>
<feature type="region of interest" description="Disordered" evidence="10">
    <location>
        <begin position="1"/>
        <end position="48"/>
    </location>
</feature>
<keyword evidence="6 11" id="KW-1133">Transmembrane helix</keyword>
<comment type="caution">
    <text evidence="12">The sequence shown here is derived from an EMBL/GenBank/DDBJ whole genome shotgun (WGS) entry which is preliminary data.</text>
</comment>
<feature type="repeat" description="Solcar" evidence="8">
    <location>
        <begin position="91"/>
        <end position="170"/>
    </location>
</feature>
<feature type="repeat" description="Solcar" evidence="8">
    <location>
        <begin position="179"/>
        <end position="261"/>
    </location>
</feature>
<dbReference type="PROSITE" id="PS50920">
    <property type="entry name" value="SOLCAR"/>
    <property type="match status" value="3"/>
</dbReference>
<evidence type="ECO:0000256" key="9">
    <source>
        <dbReference type="RuleBase" id="RU000488"/>
    </source>
</evidence>
<keyword evidence="3 9" id="KW-0813">Transport</keyword>
<keyword evidence="5" id="KW-0677">Repeat</keyword>
<name>A0A2P6TCC4_CHLSO</name>
<proteinExistence type="inferred from homology"/>
<feature type="repeat" description="Solcar" evidence="8">
    <location>
        <begin position="273"/>
        <end position="359"/>
    </location>
</feature>
<dbReference type="OrthoDB" id="276989at2759"/>
<dbReference type="AlphaFoldDB" id="A0A2P6TCC4"/>
<dbReference type="PANTHER" id="PTHR45667">
    <property type="entry name" value="S-ADENOSYLMETHIONINE MITOCHONDRIAL CARRIER PROTEIN"/>
    <property type="match status" value="1"/>
</dbReference>
<dbReference type="InterPro" id="IPR002067">
    <property type="entry name" value="MCP"/>
</dbReference>
<dbReference type="Gene3D" id="1.50.40.10">
    <property type="entry name" value="Mitochondrial carrier domain"/>
    <property type="match status" value="1"/>
</dbReference>
<comment type="similarity">
    <text evidence="2 9">Belongs to the mitochondrial carrier (TC 2.A.29) family.</text>
</comment>
<evidence type="ECO:0000256" key="7">
    <source>
        <dbReference type="ARBA" id="ARBA00023136"/>
    </source>
</evidence>
<dbReference type="Pfam" id="PF00153">
    <property type="entry name" value="Mito_carr"/>
    <property type="match status" value="3"/>
</dbReference>
<dbReference type="InterPro" id="IPR023395">
    <property type="entry name" value="MCP_dom_sf"/>
</dbReference>
<evidence type="ECO:0000256" key="3">
    <source>
        <dbReference type="ARBA" id="ARBA00022448"/>
    </source>
</evidence>
<dbReference type="EMBL" id="LHPG02000025">
    <property type="protein sequence ID" value="PRW20277.1"/>
    <property type="molecule type" value="Genomic_DNA"/>
</dbReference>
<dbReference type="InterPro" id="IPR018108">
    <property type="entry name" value="MCP_transmembrane"/>
</dbReference>
<feature type="transmembrane region" description="Helical" evidence="11">
    <location>
        <begin position="142"/>
        <end position="161"/>
    </location>
</feature>
<evidence type="ECO:0000256" key="1">
    <source>
        <dbReference type="ARBA" id="ARBA00004141"/>
    </source>
</evidence>
<reference evidence="12 13" key="1">
    <citation type="journal article" date="2018" name="Plant J.">
        <title>Genome sequences of Chlorella sorokiniana UTEX 1602 and Micractinium conductrix SAG 241.80: implications to maltose excretion by a green alga.</title>
        <authorList>
            <person name="Arriola M.B."/>
            <person name="Velmurugan N."/>
            <person name="Zhang Y."/>
            <person name="Plunkett M.H."/>
            <person name="Hondzo H."/>
            <person name="Barney B.M."/>
        </authorList>
    </citation>
    <scope>NUCLEOTIDE SEQUENCE [LARGE SCALE GENOMIC DNA]</scope>
    <source>
        <strain evidence="13">UTEX 1602</strain>
    </source>
</reference>
<evidence type="ECO:0000256" key="6">
    <source>
        <dbReference type="ARBA" id="ARBA00022989"/>
    </source>
</evidence>
<evidence type="ECO:0000256" key="8">
    <source>
        <dbReference type="PROSITE-ProRule" id="PRU00282"/>
    </source>
</evidence>
<evidence type="ECO:0000256" key="5">
    <source>
        <dbReference type="ARBA" id="ARBA00022737"/>
    </source>
</evidence>
<accession>A0A2P6TCC4</accession>
<organism evidence="12 13">
    <name type="scientific">Chlorella sorokiniana</name>
    <name type="common">Freshwater green alga</name>
    <dbReference type="NCBI Taxonomy" id="3076"/>
    <lineage>
        <taxon>Eukaryota</taxon>
        <taxon>Viridiplantae</taxon>
        <taxon>Chlorophyta</taxon>
        <taxon>core chlorophytes</taxon>
        <taxon>Trebouxiophyceae</taxon>
        <taxon>Chlorellales</taxon>
        <taxon>Chlorellaceae</taxon>
        <taxon>Chlorella clade</taxon>
        <taxon>Chlorella</taxon>
    </lineage>
</organism>
<dbReference type="PRINTS" id="PR00926">
    <property type="entry name" value="MITOCARRIER"/>
</dbReference>
<evidence type="ECO:0000256" key="2">
    <source>
        <dbReference type="ARBA" id="ARBA00006375"/>
    </source>
</evidence>
<dbReference type="GO" id="GO:0055085">
    <property type="term" value="P:transmembrane transport"/>
    <property type="evidence" value="ECO:0007669"/>
    <property type="project" value="InterPro"/>
</dbReference>
<comment type="subcellular location">
    <subcellularLocation>
        <location evidence="1">Membrane</location>
        <topology evidence="1">Multi-pass membrane protein</topology>
    </subcellularLocation>
</comment>
<keyword evidence="4 8" id="KW-0812">Transmembrane</keyword>
<evidence type="ECO:0000256" key="10">
    <source>
        <dbReference type="SAM" id="MobiDB-lite"/>
    </source>
</evidence>
<evidence type="ECO:0000313" key="12">
    <source>
        <dbReference type="EMBL" id="PRW20277.1"/>
    </source>
</evidence>
<protein>
    <submittedName>
        <fullName evidence="12">S-adenosylmethionine carrier chloroplastic mitochondrial</fullName>
    </submittedName>
</protein>
<dbReference type="GO" id="GO:0016020">
    <property type="term" value="C:membrane"/>
    <property type="evidence" value="ECO:0007669"/>
    <property type="project" value="UniProtKB-SubCell"/>
</dbReference>
<evidence type="ECO:0000256" key="11">
    <source>
        <dbReference type="SAM" id="Phobius"/>
    </source>
</evidence>
<gene>
    <name evidence="12" type="ORF">C2E21_9210</name>
</gene>
<evidence type="ECO:0000256" key="4">
    <source>
        <dbReference type="ARBA" id="ARBA00022692"/>
    </source>
</evidence>
<keyword evidence="7 8" id="KW-0472">Membrane</keyword>